<comment type="caution">
    <text evidence="2">The sequence shown here is derived from an EMBL/GenBank/DDBJ whole genome shotgun (WGS) entry which is preliminary data.</text>
</comment>
<proteinExistence type="predicted"/>
<sequence length="76" mass="8052">MLSVLSACGRARAGWATSNSPNPNGTHKAEPRTEKDKSDITPAIGKQACVPVNPQLGNAGTLRSGLWRENHANSRT</sequence>
<accession>A0A511FND5</accession>
<name>A0A511FND5_9PROT</name>
<evidence type="ECO:0000256" key="1">
    <source>
        <dbReference type="SAM" id="MobiDB-lite"/>
    </source>
</evidence>
<protein>
    <submittedName>
        <fullName evidence="2">Uncharacterized protein</fullName>
    </submittedName>
</protein>
<evidence type="ECO:0000313" key="2">
    <source>
        <dbReference type="EMBL" id="GEL50454.1"/>
    </source>
</evidence>
<feature type="compositionally biased region" description="Basic and acidic residues" evidence="1">
    <location>
        <begin position="66"/>
        <end position="76"/>
    </location>
</feature>
<dbReference type="Proteomes" id="UP000321800">
    <property type="component" value="Unassembled WGS sequence"/>
</dbReference>
<reference evidence="2 3" key="1">
    <citation type="submission" date="2019-07" db="EMBL/GenBank/DDBJ databases">
        <title>Whole genome shotgun sequence of Acetobacter tropicalis NBRC 16470.</title>
        <authorList>
            <person name="Hosoyama A."/>
            <person name="Uohara A."/>
            <person name="Ohji S."/>
            <person name="Ichikawa N."/>
        </authorList>
    </citation>
    <scope>NUCLEOTIDE SEQUENCE [LARGE SCALE GENOMIC DNA]</scope>
    <source>
        <strain evidence="2 3">NBRC 16470</strain>
    </source>
</reference>
<dbReference type="AlphaFoldDB" id="A0A511FND5"/>
<feature type="compositionally biased region" description="Polar residues" evidence="1">
    <location>
        <begin position="16"/>
        <end position="25"/>
    </location>
</feature>
<gene>
    <name evidence="2" type="ORF">ATR01nite_15290</name>
</gene>
<organism evidence="2 3">
    <name type="scientific">Acetobacter tropicalis</name>
    <dbReference type="NCBI Taxonomy" id="104102"/>
    <lineage>
        <taxon>Bacteria</taxon>
        <taxon>Pseudomonadati</taxon>
        <taxon>Pseudomonadota</taxon>
        <taxon>Alphaproteobacteria</taxon>
        <taxon>Acetobacterales</taxon>
        <taxon>Acetobacteraceae</taxon>
        <taxon>Acetobacter</taxon>
    </lineage>
</organism>
<evidence type="ECO:0000313" key="3">
    <source>
        <dbReference type="Proteomes" id="UP000321800"/>
    </source>
</evidence>
<dbReference type="EMBL" id="BJVR01000012">
    <property type="protein sequence ID" value="GEL50454.1"/>
    <property type="molecule type" value="Genomic_DNA"/>
</dbReference>
<feature type="region of interest" description="Disordered" evidence="1">
    <location>
        <begin position="1"/>
        <end position="76"/>
    </location>
</feature>
<feature type="compositionally biased region" description="Basic and acidic residues" evidence="1">
    <location>
        <begin position="27"/>
        <end position="39"/>
    </location>
</feature>